<reference evidence="2" key="1">
    <citation type="journal article" date="2014" name="Int. J. Syst. Evol. Microbiol.">
        <title>Complete genome sequence of Corynebacterium casei LMG S-19264T (=DSM 44701T), isolated from a smear-ripened cheese.</title>
        <authorList>
            <consortium name="US DOE Joint Genome Institute (JGI-PGF)"/>
            <person name="Walter F."/>
            <person name="Albersmeier A."/>
            <person name="Kalinowski J."/>
            <person name="Ruckert C."/>
        </authorList>
    </citation>
    <scope>NUCLEOTIDE SEQUENCE</scope>
    <source>
        <strain evidence="2">CGMCC 4.7299</strain>
    </source>
</reference>
<sequence length="197" mass="20121">MFRSLRFHCAVLIGAGLVALSTPSAPAAAAPAGPVSAAEAHAAILDYASRMPAPSLSASAADSSTLTLQPKSGGPSANLVITCTAASRVLTASVVGTFYEVLGEATTSCPAPVDYASVQATLFLWVPDLDRWVELHTGSLGYDLPYKTPGKVLHSVASSTCQARTYGVIGFHQARLGSSYATAYTSSTSGPFSFCGG</sequence>
<organism evidence="2 3">
    <name type="scientific">Mangrovihabitans endophyticus</name>
    <dbReference type="NCBI Taxonomy" id="1751298"/>
    <lineage>
        <taxon>Bacteria</taxon>
        <taxon>Bacillati</taxon>
        <taxon>Actinomycetota</taxon>
        <taxon>Actinomycetes</taxon>
        <taxon>Micromonosporales</taxon>
        <taxon>Micromonosporaceae</taxon>
        <taxon>Mangrovihabitans</taxon>
    </lineage>
</organism>
<keyword evidence="3" id="KW-1185">Reference proteome</keyword>
<dbReference type="RefSeq" id="WP_189077939.1">
    <property type="nucleotide sequence ID" value="NZ_BMMX01000002.1"/>
</dbReference>
<feature type="signal peptide" evidence="1">
    <location>
        <begin position="1"/>
        <end position="27"/>
    </location>
</feature>
<reference evidence="2" key="2">
    <citation type="submission" date="2020-09" db="EMBL/GenBank/DDBJ databases">
        <authorList>
            <person name="Sun Q."/>
            <person name="Zhou Y."/>
        </authorList>
    </citation>
    <scope>NUCLEOTIDE SEQUENCE</scope>
    <source>
        <strain evidence="2">CGMCC 4.7299</strain>
    </source>
</reference>
<comment type="caution">
    <text evidence="2">The sequence shown here is derived from an EMBL/GenBank/DDBJ whole genome shotgun (WGS) entry which is preliminary data.</text>
</comment>
<evidence type="ECO:0000313" key="2">
    <source>
        <dbReference type="EMBL" id="GGK78424.1"/>
    </source>
</evidence>
<evidence type="ECO:0008006" key="4">
    <source>
        <dbReference type="Google" id="ProtNLM"/>
    </source>
</evidence>
<feature type="chain" id="PRO_5038798863" description="Ig-like domain-containing protein" evidence="1">
    <location>
        <begin position="28"/>
        <end position="197"/>
    </location>
</feature>
<dbReference type="Proteomes" id="UP000656042">
    <property type="component" value="Unassembled WGS sequence"/>
</dbReference>
<protein>
    <recommendedName>
        <fullName evidence="4">Ig-like domain-containing protein</fullName>
    </recommendedName>
</protein>
<accession>A0A8J3BXY5</accession>
<evidence type="ECO:0000256" key="1">
    <source>
        <dbReference type="SAM" id="SignalP"/>
    </source>
</evidence>
<evidence type="ECO:0000313" key="3">
    <source>
        <dbReference type="Proteomes" id="UP000656042"/>
    </source>
</evidence>
<proteinExistence type="predicted"/>
<dbReference type="EMBL" id="BMMX01000002">
    <property type="protein sequence ID" value="GGK78424.1"/>
    <property type="molecule type" value="Genomic_DNA"/>
</dbReference>
<keyword evidence="1" id="KW-0732">Signal</keyword>
<gene>
    <name evidence="2" type="ORF">GCM10012284_10410</name>
</gene>
<name>A0A8J3BXY5_9ACTN</name>
<dbReference type="AlphaFoldDB" id="A0A8J3BXY5"/>